<dbReference type="AlphaFoldDB" id="A0A9N7VL57"/>
<reference evidence="2" key="1">
    <citation type="submission" date="2020-03" db="EMBL/GenBank/DDBJ databases">
        <authorList>
            <person name="Weist P."/>
        </authorList>
    </citation>
    <scope>NUCLEOTIDE SEQUENCE</scope>
</reference>
<evidence type="ECO:0000313" key="2">
    <source>
        <dbReference type="EMBL" id="CAB1452254.1"/>
    </source>
</evidence>
<accession>A0A9N7VL57</accession>
<dbReference type="Proteomes" id="UP001153269">
    <property type="component" value="Unassembled WGS sequence"/>
</dbReference>
<sequence length="114" mass="13327">METQHNSEKRVSAPDSPQSSVPSERKWLRPKLKAEQTHKPYFVTLYIKELIKQIMKTNWDIIERDHSLQQVFTEPPGVSFRRAATIRDKLVRSQRPARTPVLTDPPVCPKPLLW</sequence>
<name>A0A9N7VL57_PLEPL</name>
<dbReference type="EMBL" id="CADEAL010004122">
    <property type="protein sequence ID" value="CAB1452254.1"/>
    <property type="molecule type" value="Genomic_DNA"/>
</dbReference>
<protein>
    <submittedName>
        <fullName evidence="2">Uncharacterized protein</fullName>
    </submittedName>
</protein>
<gene>
    <name evidence="2" type="ORF">PLEPLA_LOCUS39994</name>
</gene>
<comment type="caution">
    <text evidence="2">The sequence shown here is derived from an EMBL/GenBank/DDBJ whole genome shotgun (WGS) entry which is preliminary data.</text>
</comment>
<evidence type="ECO:0000313" key="3">
    <source>
        <dbReference type="Proteomes" id="UP001153269"/>
    </source>
</evidence>
<keyword evidence="3" id="KW-1185">Reference proteome</keyword>
<feature type="compositionally biased region" description="Basic and acidic residues" evidence="1">
    <location>
        <begin position="1"/>
        <end position="12"/>
    </location>
</feature>
<evidence type="ECO:0000256" key="1">
    <source>
        <dbReference type="SAM" id="MobiDB-lite"/>
    </source>
</evidence>
<proteinExistence type="predicted"/>
<feature type="region of interest" description="Disordered" evidence="1">
    <location>
        <begin position="1"/>
        <end position="31"/>
    </location>
</feature>
<organism evidence="2 3">
    <name type="scientific">Pleuronectes platessa</name>
    <name type="common">European plaice</name>
    <dbReference type="NCBI Taxonomy" id="8262"/>
    <lineage>
        <taxon>Eukaryota</taxon>
        <taxon>Metazoa</taxon>
        <taxon>Chordata</taxon>
        <taxon>Craniata</taxon>
        <taxon>Vertebrata</taxon>
        <taxon>Euteleostomi</taxon>
        <taxon>Actinopterygii</taxon>
        <taxon>Neopterygii</taxon>
        <taxon>Teleostei</taxon>
        <taxon>Neoteleostei</taxon>
        <taxon>Acanthomorphata</taxon>
        <taxon>Carangaria</taxon>
        <taxon>Pleuronectiformes</taxon>
        <taxon>Pleuronectoidei</taxon>
        <taxon>Pleuronectidae</taxon>
        <taxon>Pleuronectes</taxon>
    </lineage>
</organism>